<reference evidence="1 2" key="1">
    <citation type="journal article" date="2011" name="BMC Genomics">
        <title>Genome-wide analysis of the role of GlnR in Streptomyces venezuelae provides new insights into global nitrogen regulation in actinomycetes.</title>
        <authorList>
            <person name="Pullan S.T."/>
            <person name="Bibb M.J."/>
            <person name="Merrick M."/>
        </authorList>
    </citation>
    <scope>NUCLEOTIDE SEQUENCE [LARGE SCALE GENOMIC DNA]</scope>
    <source>
        <strain evidence="2">ATCC 10712 / CBS 650.69 / DSM 40230 / JCM 4526 / NBRC 13096 / PD 04745</strain>
    </source>
</reference>
<dbReference type="Proteomes" id="UP000006854">
    <property type="component" value="Chromosome"/>
</dbReference>
<dbReference type="AlphaFoldDB" id="F2R4S0"/>
<keyword evidence="2" id="KW-1185">Reference proteome</keyword>
<accession>F2R4S0</accession>
<dbReference type="STRING" id="953739.SVEN_2655"/>
<dbReference type="EMBL" id="FR845719">
    <property type="protein sequence ID" value="CCA55941.1"/>
    <property type="molecule type" value="Genomic_DNA"/>
</dbReference>
<proteinExistence type="predicted"/>
<evidence type="ECO:0000313" key="1">
    <source>
        <dbReference type="EMBL" id="CCA55941.1"/>
    </source>
</evidence>
<dbReference type="PATRIC" id="fig|953739.5.peg.4844"/>
<protein>
    <submittedName>
        <fullName evidence="1">Secreted protein</fullName>
    </submittedName>
</protein>
<dbReference type="eggNOG" id="ENOG50340A2">
    <property type="taxonomic scope" value="Bacteria"/>
</dbReference>
<organism evidence="1 2">
    <name type="scientific">Streptomyces venezuelae (strain ATCC 10712 / CBS 650.69 / DSM 40230 / JCM 4526 / NBRC 13096 / PD 04745)</name>
    <dbReference type="NCBI Taxonomy" id="953739"/>
    <lineage>
        <taxon>Bacteria</taxon>
        <taxon>Bacillati</taxon>
        <taxon>Actinomycetota</taxon>
        <taxon>Actinomycetes</taxon>
        <taxon>Kitasatosporales</taxon>
        <taxon>Streptomycetaceae</taxon>
        <taxon>Streptomyces</taxon>
    </lineage>
</organism>
<dbReference type="HOGENOM" id="CLU_127710_0_0_11"/>
<evidence type="ECO:0000313" key="2">
    <source>
        <dbReference type="Proteomes" id="UP000006854"/>
    </source>
</evidence>
<gene>
    <name evidence="1" type="ordered locus">SVEN_2655</name>
</gene>
<sequence>MRPPVRVYEYGGGPALKRRLALAMATAAALTTVLSGCGALDTAMDCVKTADAIATSVSKLQQAVSNASNDATQIEESLNSISTELGNLKNTTDNADLAKAVDDLTKGVDTVRTAVKNGDATPDITPITDAAGEVTKVCTPG</sequence>
<name>F2R4S0_STRVP</name>
<dbReference type="KEGG" id="sve:SVEN_2655"/>